<dbReference type="CDD" id="cd02027">
    <property type="entry name" value="APSK"/>
    <property type="match status" value="1"/>
</dbReference>
<feature type="non-terminal residue" evidence="4">
    <location>
        <position position="242"/>
    </location>
</feature>
<evidence type="ECO:0000313" key="4">
    <source>
        <dbReference type="EMBL" id="PIP63016.1"/>
    </source>
</evidence>
<sequence>MYKIFWLTGLPCAGKTTIAKELAKHIHAEILDGDDIRKIISDNDFSDAGRKRHMLSVAEFASILSRYTNVVVALVSPLKSVREEIKIKYPNLVEIYINADIETCKKRDVKGMYKLAMEGKIKNFTGVDAAYEAPDPSVTTAVNTAEIGVKECVDLIIKKHALPKKYSLFIGRWQPLHEGHLALFEKVKQEGKNILIGIRNTGTSEQNPFPIEERMKMVKERVPYADVIVVPDIEAVCYGRKV</sequence>
<feature type="domain" description="APS kinase" evidence="3">
    <location>
        <begin position="4"/>
        <end position="135"/>
    </location>
</feature>
<dbReference type="PANTHER" id="PTHR42700">
    <property type="entry name" value="SULFATE ADENYLYLTRANSFERASE"/>
    <property type="match status" value="1"/>
</dbReference>
<dbReference type="AlphaFoldDB" id="A0A2H0BZ93"/>
<accession>A0A2H0BZ93</accession>
<evidence type="ECO:0000256" key="1">
    <source>
        <dbReference type="ARBA" id="ARBA00022679"/>
    </source>
</evidence>
<dbReference type="GO" id="GO:0010134">
    <property type="term" value="P:sulfate assimilation via adenylyl sulfate reduction"/>
    <property type="evidence" value="ECO:0007669"/>
    <property type="project" value="TreeGrafter"/>
</dbReference>
<dbReference type="InterPro" id="IPR050512">
    <property type="entry name" value="Sulf_AdTrans/APS_kinase"/>
</dbReference>
<evidence type="ECO:0000259" key="3">
    <source>
        <dbReference type="Pfam" id="PF01583"/>
    </source>
</evidence>
<comment type="caution">
    <text evidence="4">The sequence shown here is derived from an EMBL/GenBank/DDBJ whole genome shotgun (WGS) entry which is preliminary data.</text>
</comment>
<dbReference type="InterPro" id="IPR004821">
    <property type="entry name" value="Cyt_trans-like"/>
</dbReference>
<dbReference type="SUPFAM" id="SSF52540">
    <property type="entry name" value="P-loop containing nucleoside triphosphate hydrolases"/>
    <property type="match status" value="1"/>
</dbReference>
<dbReference type="Gene3D" id="3.40.50.300">
    <property type="entry name" value="P-loop containing nucleotide triphosphate hydrolases"/>
    <property type="match status" value="1"/>
</dbReference>
<name>A0A2H0BZ93_9BACT</name>
<dbReference type="SUPFAM" id="SSF52374">
    <property type="entry name" value="Nucleotidylyl transferase"/>
    <property type="match status" value="1"/>
</dbReference>
<dbReference type="GO" id="GO:0004020">
    <property type="term" value="F:adenylylsulfate kinase activity"/>
    <property type="evidence" value="ECO:0007669"/>
    <property type="project" value="InterPro"/>
</dbReference>
<dbReference type="Pfam" id="PF01583">
    <property type="entry name" value="APS_kinase"/>
    <property type="match status" value="1"/>
</dbReference>
<dbReference type="GO" id="GO:0004781">
    <property type="term" value="F:sulfate adenylyltransferase (ATP) activity"/>
    <property type="evidence" value="ECO:0007669"/>
    <property type="project" value="TreeGrafter"/>
</dbReference>
<dbReference type="InterPro" id="IPR014729">
    <property type="entry name" value="Rossmann-like_a/b/a_fold"/>
</dbReference>
<dbReference type="NCBIfam" id="TIGR00125">
    <property type="entry name" value="cyt_tran_rel"/>
    <property type="match status" value="1"/>
</dbReference>
<feature type="domain" description="Cytidyltransferase-like" evidence="2">
    <location>
        <begin position="168"/>
        <end position="234"/>
    </location>
</feature>
<evidence type="ECO:0000259" key="2">
    <source>
        <dbReference type="Pfam" id="PF01467"/>
    </source>
</evidence>
<dbReference type="GO" id="GO:0005737">
    <property type="term" value="C:cytoplasm"/>
    <property type="evidence" value="ECO:0007669"/>
    <property type="project" value="TreeGrafter"/>
</dbReference>
<evidence type="ECO:0000313" key="5">
    <source>
        <dbReference type="Proteomes" id="UP000231021"/>
    </source>
</evidence>
<dbReference type="Gene3D" id="3.40.50.620">
    <property type="entry name" value="HUPs"/>
    <property type="match status" value="1"/>
</dbReference>
<keyword evidence="1" id="KW-0808">Transferase</keyword>
<dbReference type="GO" id="GO:0005524">
    <property type="term" value="F:ATP binding"/>
    <property type="evidence" value="ECO:0007669"/>
    <property type="project" value="InterPro"/>
</dbReference>
<dbReference type="InterPro" id="IPR027417">
    <property type="entry name" value="P-loop_NTPase"/>
</dbReference>
<protein>
    <submittedName>
        <fullName evidence="4">Uncharacterized protein</fullName>
    </submittedName>
</protein>
<dbReference type="Pfam" id="PF01467">
    <property type="entry name" value="CTP_transf_like"/>
    <property type="match status" value="1"/>
</dbReference>
<dbReference type="EMBL" id="PCTB01000022">
    <property type="protein sequence ID" value="PIP63016.1"/>
    <property type="molecule type" value="Genomic_DNA"/>
</dbReference>
<dbReference type="InterPro" id="IPR059117">
    <property type="entry name" value="APS_kinase_dom"/>
</dbReference>
<dbReference type="Proteomes" id="UP000231021">
    <property type="component" value="Unassembled WGS sequence"/>
</dbReference>
<gene>
    <name evidence="4" type="ORF">COW98_00905</name>
</gene>
<proteinExistence type="predicted"/>
<organism evidence="4 5">
    <name type="scientific">Candidatus Roizmanbacteria bacterium CG22_combo_CG10-13_8_21_14_all_35_9</name>
    <dbReference type="NCBI Taxonomy" id="1974861"/>
    <lineage>
        <taxon>Bacteria</taxon>
        <taxon>Candidatus Roizmaniibacteriota</taxon>
    </lineage>
</organism>
<reference evidence="4 5" key="1">
    <citation type="submission" date="2017-09" db="EMBL/GenBank/DDBJ databases">
        <title>Depth-based differentiation of microbial function through sediment-hosted aquifers and enrichment of novel symbionts in the deep terrestrial subsurface.</title>
        <authorList>
            <person name="Probst A.J."/>
            <person name="Ladd B."/>
            <person name="Jarett J.K."/>
            <person name="Geller-Mcgrath D.E."/>
            <person name="Sieber C.M."/>
            <person name="Emerson J.B."/>
            <person name="Anantharaman K."/>
            <person name="Thomas B.C."/>
            <person name="Malmstrom R."/>
            <person name="Stieglmeier M."/>
            <person name="Klingl A."/>
            <person name="Woyke T."/>
            <person name="Ryan C.M."/>
            <person name="Banfield J.F."/>
        </authorList>
    </citation>
    <scope>NUCLEOTIDE SEQUENCE [LARGE SCALE GENOMIC DNA]</scope>
    <source>
        <strain evidence="4">CG22_combo_CG10-13_8_21_14_all_35_9</strain>
    </source>
</reference>
<dbReference type="PANTHER" id="PTHR42700:SF1">
    <property type="entry name" value="SULFATE ADENYLYLTRANSFERASE"/>
    <property type="match status" value="1"/>
</dbReference>
<dbReference type="GO" id="GO:0019379">
    <property type="term" value="P:sulfate assimilation, phosphoadenylyl sulfate reduction by phosphoadenylyl-sulfate reductase (thioredoxin)"/>
    <property type="evidence" value="ECO:0007669"/>
    <property type="project" value="TreeGrafter"/>
</dbReference>